<protein>
    <recommendedName>
        <fullName evidence="5">Carboxylesterase type B domain-containing protein</fullName>
    </recommendedName>
</protein>
<evidence type="ECO:0000256" key="1">
    <source>
        <dbReference type="ARBA" id="ARBA00005964"/>
    </source>
</evidence>
<dbReference type="Pfam" id="PF00135">
    <property type="entry name" value="COesterase"/>
    <property type="match status" value="1"/>
</dbReference>
<evidence type="ECO:0000313" key="6">
    <source>
        <dbReference type="EMBL" id="CAH1731798.1"/>
    </source>
</evidence>
<reference evidence="6" key="1">
    <citation type="submission" date="2022-02" db="EMBL/GenBank/DDBJ databases">
        <authorList>
            <person name="King R."/>
        </authorList>
    </citation>
    <scope>NUCLEOTIDE SEQUENCE</scope>
</reference>
<comment type="similarity">
    <text evidence="1">Belongs to the type-B carboxylesterase/lipase family.</text>
</comment>
<keyword evidence="3" id="KW-0325">Glycoprotein</keyword>
<organism evidence="6 7">
    <name type="scientific">Aphis gossypii</name>
    <name type="common">Cotton aphid</name>
    <dbReference type="NCBI Taxonomy" id="80765"/>
    <lineage>
        <taxon>Eukaryota</taxon>
        <taxon>Metazoa</taxon>
        <taxon>Ecdysozoa</taxon>
        <taxon>Arthropoda</taxon>
        <taxon>Hexapoda</taxon>
        <taxon>Insecta</taxon>
        <taxon>Pterygota</taxon>
        <taxon>Neoptera</taxon>
        <taxon>Paraneoptera</taxon>
        <taxon>Hemiptera</taxon>
        <taxon>Sternorrhyncha</taxon>
        <taxon>Aphidomorpha</taxon>
        <taxon>Aphidoidea</taxon>
        <taxon>Aphididae</taxon>
        <taxon>Aphidini</taxon>
        <taxon>Aphis</taxon>
        <taxon>Aphis</taxon>
    </lineage>
</organism>
<feature type="domain" description="Carboxylesterase type B" evidence="5">
    <location>
        <begin position="168"/>
        <end position="747"/>
    </location>
</feature>
<feature type="compositionally biased region" description="Low complexity" evidence="4">
    <location>
        <begin position="544"/>
        <end position="555"/>
    </location>
</feature>
<dbReference type="InterPro" id="IPR029058">
    <property type="entry name" value="AB_hydrolase_fold"/>
</dbReference>
<reference evidence="6" key="2">
    <citation type="submission" date="2022-10" db="EMBL/GenBank/DDBJ databases">
        <authorList>
            <consortium name="ENA_rothamsted_submissions"/>
            <consortium name="culmorum"/>
            <person name="King R."/>
        </authorList>
    </citation>
    <scope>NUCLEOTIDE SEQUENCE</scope>
</reference>
<dbReference type="Proteomes" id="UP001154329">
    <property type="component" value="Chromosome 3"/>
</dbReference>
<dbReference type="InterPro" id="IPR051093">
    <property type="entry name" value="Neuroligin/BSAL"/>
</dbReference>
<evidence type="ECO:0000256" key="4">
    <source>
        <dbReference type="SAM" id="MobiDB-lite"/>
    </source>
</evidence>
<dbReference type="InterPro" id="IPR019819">
    <property type="entry name" value="Carboxylesterase_B_CS"/>
</dbReference>
<dbReference type="PANTHER" id="PTHR43903">
    <property type="entry name" value="NEUROLIGIN"/>
    <property type="match status" value="1"/>
</dbReference>
<dbReference type="AlphaFoldDB" id="A0A9P0J7H5"/>
<evidence type="ECO:0000259" key="5">
    <source>
        <dbReference type="Pfam" id="PF00135"/>
    </source>
</evidence>
<dbReference type="InterPro" id="IPR002018">
    <property type="entry name" value="CarbesteraseB"/>
</dbReference>
<name>A0A9P0J7H5_APHGO</name>
<evidence type="ECO:0000256" key="2">
    <source>
        <dbReference type="ARBA" id="ARBA00022729"/>
    </source>
</evidence>
<keyword evidence="7" id="KW-1185">Reference proteome</keyword>
<proteinExistence type="inferred from homology"/>
<dbReference type="EMBL" id="OU899036">
    <property type="protein sequence ID" value="CAH1731798.1"/>
    <property type="molecule type" value="Genomic_DNA"/>
</dbReference>
<dbReference type="SUPFAM" id="SSF53474">
    <property type="entry name" value="alpha/beta-Hydrolases"/>
    <property type="match status" value="1"/>
</dbReference>
<gene>
    <name evidence="6" type="ORF">APHIGO_LOCUS8448</name>
</gene>
<keyword evidence="2" id="KW-0732">Signal</keyword>
<evidence type="ECO:0000256" key="3">
    <source>
        <dbReference type="ARBA" id="ARBA00023180"/>
    </source>
</evidence>
<dbReference type="PROSITE" id="PS00941">
    <property type="entry name" value="CARBOXYLESTERASE_B_2"/>
    <property type="match status" value="1"/>
</dbReference>
<feature type="region of interest" description="Disordered" evidence="4">
    <location>
        <begin position="544"/>
        <end position="566"/>
    </location>
</feature>
<accession>A0A9P0J7H5</accession>
<dbReference type="Gene3D" id="3.40.50.1820">
    <property type="entry name" value="alpha/beta hydrolase"/>
    <property type="match status" value="1"/>
</dbReference>
<evidence type="ECO:0000313" key="7">
    <source>
        <dbReference type="Proteomes" id="UP001154329"/>
    </source>
</evidence>
<sequence>MCNVIIYSRRIIFSRLICLAAVTAAFRAKRLLLLLRRRVGLNAASVQDGRAQLGGSRSALGLCPVGRSFLFILTFVVDVVVTHSPPRSASPLPLHDNTRAIPFAVDRKQRTRVTIATAVNTPPTTMVLLNPTRGNRIRGLLQLAACACVCVCGGQVQSQRAGGGNRDAPVVNIRRQGAVSGVEVPLNKIGHRAWTYLGIPFAKPPIGNLRFAPPEVDPPPAWSGVLAGNAHKPACIPDPPVRPHPVHRLFATITPSPVKISEDCLYLNVYRPEGVVPEEKFPVMVWFHPGDFHWGTPIYWDASVLAARHKVIVVTTAYRLNILGFYTDNTAEASGNWGLLDQAAALDWVQRNIDSFGGSTQNVTVFGQGAGAVSVGLHLVSPMSRDKFNRAISMSGNALLRTAVTAPDDPEAVLDALADKFNCFRNTLTGCLRNVDAEALVKGGGSLIRWGPVVDGPALTGNGTAAAGRREPFLPDAPAALMDDGRFAAVPHMIGYNRMEDAFDSFDGVNGGGEGITKDRFEALVREGVVEEDEDDRRARQLRRLQQQQTTATVAPTGETVGGLSDGGGGLGGAIEDEANCTLDVDFVVDTVVLRYARQTDDPETLRRNYVIMAANKAYGATGHRVAGYVSRLNATYVYRYEYKLRATKALPAAAEWMDAPHGAELPVVWGVPYWPSASAIDWTAADRRMSDTAMALWTNFARHADPAHRSAGVNVRWDEYEPRNPRAMVLDKVPNMSLPDQEPEFWNEYYPKVLAVALQCCANRTAESSATAVFAAGGPGPATLVALVLVVLWTSSSLVAGWPSPMA</sequence>